<keyword evidence="1" id="KW-0732">Signal</keyword>
<dbReference type="InterPro" id="IPR013783">
    <property type="entry name" value="Ig-like_fold"/>
</dbReference>
<reference evidence="3" key="1">
    <citation type="submission" date="2017-09" db="EMBL/GenBank/DDBJ databases">
        <title>Metaegenomics of thermophilic ammonia-oxidizing enrichment culture.</title>
        <authorList>
            <person name="Kato S."/>
            <person name="Suzuki K."/>
        </authorList>
    </citation>
    <scope>NUCLEOTIDE SEQUENCE [LARGE SCALE GENOMIC DNA]</scope>
</reference>
<sequence>MRVWLCCFLLSVALAEVNAQTPLTQRFTFALTASRPFLIADGKSTCDIIARVDDPALEGTVIHFTSSLEGTVIEPQAVLRRGVAQVRLQAGTTPGVTVVTAFFGSSRQTLEVQLLPPDAVGTREASVIVMSGDYIAYAPQYQFVAGSGKVRLLYRGWEVRSDVRLDFWIDSKVVVAEGTPGANRVVLTDGQTQWAGDRLLADMERQVAVLTRVVPEARRIVIKGWLLREGTEEDIAGLQEPLPPSDLDVNWVRGREFVLYPHNRLVVRRAQIYLRGQKVISLPLYVEMQSGSAMAQPFRSTPNMPLGLQGISVTAYGGLQLDTPIYYRADLHGTGAVRLQYFGGRGFSAYRPGFALSLEEQYTLGNQGQSEGGVYLEQITRPDWSLRWQHFQRLGERQQLDMFVDFLRHRDLFARFGYRGTLGDNIGLGVEANFQKAAGFGTQHGLQAYAYLPGGILGKTGISYTLSSAIAWQPSGFGSALRWGVDANFTLPAHRWRRGQLTTQVGVSLADAGNGVQLPWRLVASLNYPIGQQGALTLSYNLDKGRSFFGTGSISAESLSLNLFVRLGRAWTVYGMGTWNLRGGSRYHSIFASYDFRPGWRFVAELTQQGYARFTYTDYTFRLMRHLGSGIDLSLNWSKSRRRFYLELGALQF</sequence>
<comment type="caution">
    <text evidence="2">The sequence shown here is derived from an EMBL/GenBank/DDBJ whole genome shotgun (WGS) entry which is preliminary data.</text>
</comment>
<dbReference type="InterPro" id="IPR008964">
    <property type="entry name" value="Invasin/intimin_cell_adhesion"/>
</dbReference>
<protein>
    <recommendedName>
        <fullName evidence="4">Invasin domain-containing protein</fullName>
    </recommendedName>
</protein>
<organism evidence="2 3">
    <name type="scientific">Candidatus Fervidibacter japonicus</name>
    <dbReference type="NCBI Taxonomy" id="2035412"/>
    <lineage>
        <taxon>Bacteria</taxon>
        <taxon>Candidatus Fervidibacterota</taxon>
        <taxon>Candidatus Fervidibacter</taxon>
    </lineage>
</organism>
<accession>A0A2H5XG08</accession>
<name>A0A2H5XG08_9BACT</name>
<dbReference type="EMBL" id="BEHT01000052">
    <property type="protein sequence ID" value="GBD00123.1"/>
    <property type="molecule type" value="Genomic_DNA"/>
</dbReference>
<evidence type="ECO:0000256" key="1">
    <source>
        <dbReference type="SAM" id="SignalP"/>
    </source>
</evidence>
<dbReference type="Gene3D" id="2.60.40.10">
    <property type="entry name" value="Immunoglobulins"/>
    <property type="match status" value="1"/>
</dbReference>
<feature type="chain" id="PRO_5014156648" description="Invasin domain-containing protein" evidence="1">
    <location>
        <begin position="20"/>
        <end position="653"/>
    </location>
</feature>
<dbReference type="Proteomes" id="UP000236173">
    <property type="component" value="Unassembled WGS sequence"/>
</dbReference>
<evidence type="ECO:0000313" key="2">
    <source>
        <dbReference type="EMBL" id="GBD00123.1"/>
    </source>
</evidence>
<gene>
    <name evidence="2" type="ORF">HRbin17_02659</name>
</gene>
<proteinExistence type="predicted"/>
<feature type="signal peptide" evidence="1">
    <location>
        <begin position="1"/>
        <end position="19"/>
    </location>
</feature>
<evidence type="ECO:0008006" key="4">
    <source>
        <dbReference type="Google" id="ProtNLM"/>
    </source>
</evidence>
<dbReference type="AlphaFoldDB" id="A0A2H5XG08"/>
<evidence type="ECO:0000313" key="3">
    <source>
        <dbReference type="Proteomes" id="UP000236173"/>
    </source>
</evidence>
<dbReference type="SUPFAM" id="SSF49373">
    <property type="entry name" value="Invasin/intimin cell-adhesion fragments"/>
    <property type="match status" value="1"/>
</dbReference>